<dbReference type="Proteomes" id="UP001596958">
    <property type="component" value="Unassembled WGS sequence"/>
</dbReference>
<dbReference type="SUPFAM" id="SSF49344">
    <property type="entry name" value="CBD9-like"/>
    <property type="match status" value="1"/>
</dbReference>
<sequence>MKKLLLFFFAGLVVVNAQAQKLPNVQQVSLRVPNNIKIDGRPDEWGKTLQAYNAATEINYSVANDDKNLYLVVQATSWTVITNIANGGIKLAVQKTGEKNDAGAPVIKFPYMVKSHIMIPPKGQANADADAAMREDNKALTKAKWIYTSGITGVDSLISVYNDRGITVAHGVDIKRKYTLEMAIDLSLLNLSVVNASKFSYHLMVNAEPNRYSFKGIMNVVKSISNNTPGGLTAAQLRNIEGFENSTNNSTATTDFWGEYTLAK</sequence>
<evidence type="ECO:0000313" key="3">
    <source>
        <dbReference type="Proteomes" id="UP001596958"/>
    </source>
</evidence>
<accession>A0ABW2YVE8</accession>
<dbReference type="EMBL" id="JBHTHU010000001">
    <property type="protein sequence ID" value="MFD0748520.1"/>
    <property type="molecule type" value="Genomic_DNA"/>
</dbReference>
<reference evidence="3" key="1">
    <citation type="journal article" date="2019" name="Int. J. Syst. Evol. Microbiol.">
        <title>The Global Catalogue of Microorganisms (GCM) 10K type strain sequencing project: providing services to taxonomists for standard genome sequencing and annotation.</title>
        <authorList>
            <consortium name="The Broad Institute Genomics Platform"/>
            <consortium name="The Broad Institute Genome Sequencing Center for Infectious Disease"/>
            <person name="Wu L."/>
            <person name="Ma J."/>
        </authorList>
    </citation>
    <scope>NUCLEOTIDE SEQUENCE [LARGE SCALE GENOMIC DNA]</scope>
    <source>
        <strain evidence="3">CCUG 63418</strain>
    </source>
</reference>
<keyword evidence="3" id="KW-1185">Reference proteome</keyword>
<feature type="signal peptide" evidence="1">
    <location>
        <begin position="1"/>
        <end position="19"/>
    </location>
</feature>
<dbReference type="RefSeq" id="WP_377095840.1">
    <property type="nucleotide sequence ID" value="NZ_JBHTHU010000001.1"/>
</dbReference>
<proteinExistence type="predicted"/>
<gene>
    <name evidence="2" type="ORF">ACFQZS_00095</name>
</gene>
<name>A0ABW2YVE8_9SPHI</name>
<comment type="caution">
    <text evidence="2">The sequence shown here is derived from an EMBL/GenBank/DDBJ whole genome shotgun (WGS) entry which is preliminary data.</text>
</comment>
<feature type="chain" id="PRO_5046007674" evidence="1">
    <location>
        <begin position="20"/>
        <end position="264"/>
    </location>
</feature>
<protein>
    <submittedName>
        <fullName evidence="2">Uncharacterized protein</fullName>
    </submittedName>
</protein>
<evidence type="ECO:0000313" key="2">
    <source>
        <dbReference type="EMBL" id="MFD0748520.1"/>
    </source>
</evidence>
<organism evidence="2 3">
    <name type="scientific">Mucilaginibacter calamicampi</name>
    <dbReference type="NCBI Taxonomy" id="1302352"/>
    <lineage>
        <taxon>Bacteria</taxon>
        <taxon>Pseudomonadati</taxon>
        <taxon>Bacteroidota</taxon>
        <taxon>Sphingobacteriia</taxon>
        <taxon>Sphingobacteriales</taxon>
        <taxon>Sphingobacteriaceae</taxon>
        <taxon>Mucilaginibacter</taxon>
    </lineage>
</organism>
<keyword evidence="1" id="KW-0732">Signal</keyword>
<evidence type="ECO:0000256" key="1">
    <source>
        <dbReference type="SAM" id="SignalP"/>
    </source>
</evidence>